<gene>
    <name evidence="3" type="ORF">Q8A70_03180</name>
</gene>
<keyword evidence="1 3" id="KW-0560">Oxidoreductase</keyword>
<feature type="domain" description="FAD dependent oxidoreductase" evidence="2">
    <location>
        <begin position="35"/>
        <end position="385"/>
    </location>
</feature>
<dbReference type="InterPro" id="IPR036188">
    <property type="entry name" value="FAD/NAD-bd_sf"/>
</dbReference>
<evidence type="ECO:0000256" key="1">
    <source>
        <dbReference type="ARBA" id="ARBA00023002"/>
    </source>
</evidence>
<comment type="caution">
    <text evidence="3">The sequence shown here is derived from an EMBL/GenBank/DDBJ whole genome shotgun (WGS) entry which is preliminary data.</text>
</comment>
<evidence type="ECO:0000259" key="2">
    <source>
        <dbReference type="Pfam" id="PF01266"/>
    </source>
</evidence>
<dbReference type="SUPFAM" id="SSF51905">
    <property type="entry name" value="FAD/NAD(P)-binding domain"/>
    <property type="match status" value="1"/>
</dbReference>
<organism evidence="3 4">
    <name type="scientific">Dongia sedimenti</name>
    <dbReference type="NCBI Taxonomy" id="3064282"/>
    <lineage>
        <taxon>Bacteria</taxon>
        <taxon>Pseudomonadati</taxon>
        <taxon>Pseudomonadota</taxon>
        <taxon>Alphaproteobacteria</taxon>
        <taxon>Rhodospirillales</taxon>
        <taxon>Dongiaceae</taxon>
        <taxon>Dongia</taxon>
    </lineage>
</organism>
<keyword evidence="4" id="KW-1185">Reference proteome</keyword>
<accession>A0ABU0YFZ7</accession>
<evidence type="ECO:0000313" key="4">
    <source>
        <dbReference type="Proteomes" id="UP001230156"/>
    </source>
</evidence>
<reference evidence="4" key="1">
    <citation type="submission" date="2023-08" db="EMBL/GenBank/DDBJ databases">
        <title>Rhodospirillaceae gen. nov., a novel taxon isolated from the Yangtze River Yuezi River estuary sludge.</title>
        <authorList>
            <person name="Ruan L."/>
        </authorList>
    </citation>
    <scope>NUCLEOTIDE SEQUENCE [LARGE SCALE GENOMIC DNA]</scope>
    <source>
        <strain evidence="4">R-7</strain>
    </source>
</reference>
<dbReference type="Proteomes" id="UP001230156">
    <property type="component" value="Unassembled WGS sequence"/>
</dbReference>
<proteinExistence type="predicted"/>
<evidence type="ECO:0000313" key="3">
    <source>
        <dbReference type="EMBL" id="MDQ7246648.1"/>
    </source>
</evidence>
<dbReference type="PANTHER" id="PTHR13847:SF281">
    <property type="entry name" value="FAD DEPENDENT OXIDOREDUCTASE DOMAIN-CONTAINING PROTEIN"/>
    <property type="match status" value="1"/>
</dbReference>
<dbReference type="Pfam" id="PF01266">
    <property type="entry name" value="DAO"/>
    <property type="match status" value="1"/>
</dbReference>
<dbReference type="RefSeq" id="WP_379954038.1">
    <property type="nucleotide sequence ID" value="NZ_JAUYVI010000001.1"/>
</dbReference>
<protein>
    <submittedName>
        <fullName evidence="3">FAD-binding oxidoreductase</fullName>
        <ecNumber evidence="3">1.-.-.-</ecNumber>
    </submittedName>
</protein>
<dbReference type="InterPro" id="IPR006076">
    <property type="entry name" value="FAD-dep_OxRdtase"/>
</dbReference>
<sequence length="432" mass="47944">MSTEIFAASYRDQPYWWDDAPRPAPSTEKLPAKVDVLVIGSGYTGLMAARETARAGRSTLVIDAKDAGFGCSSRNGGQISTSIKPDLGTLSGRYNQEIGFGIRKEGITALDYIADLIKSEKLDCDWREVGRFHAAHNPAQYEALAKDAQSQPKGLEVPMEMVPASEQRREIGSDYYYGGRVYPKHQSLHPAKYHLELMRLAKAAGVQIIDHCPAIGLERDGAGFMVTTAKGKVAARDVVVATNGYTGAITPWQRRRVIPIGSYIIATENRPKEDMLKLIPKDRVLSDSRKLVFYYRLSPDQRSMLFGGRVAYMENNPRVSAPRLHKWMTAIFPELGAAKVTHSWMGFVAYTFDTLPHIGKQDGLYYAMGYCGSGISLATYFGARIGQQVLGKAEGKTPLDNVPFPTRPLYSGNPWFLAPSIFYYQLRDKLPI</sequence>
<name>A0ABU0YFZ7_9PROT</name>
<dbReference type="EMBL" id="JAUYVI010000001">
    <property type="protein sequence ID" value="MDQ7246648.1"/>
    <property type="molecule type" value="Genomic_DNA"/>
</dbReference>
<dbReference type="Gene3D" id="3.50.50.60">
    <property type="entry name" value="FAD/NAD(P)-binding domain"/>
    <property type="match status" value="1"/>
</dbReference>
<dbReference type="GO" id="GO:0016491">
    <property type="term" value="F:oxidoreductase activity"/>
    <property type="evidence" value="ECO:0007669"/>
    <property type="project" value="UniProtKB-KW"/>
</dbReference>
<dbReference type="EC" id="1.-.-.-" evidence="3"/>
<dbReference type="Gene3D" id="3.30.9.10">
    <property type="entry name" value="D-Amino Acid Oxidase, subunit A, domain 2"/>
    <property type="match status" value="1"/>
</dbReference>
<dbReference type="PANTHER" id="PTHR13847">
    <property type="entry name" value="SARCOSINE DEHYDROGENASE-RELATED"/>
    <property type="match status" value="1"/>
</dbReference>